<dbReference type="AlphaFoldDB" id="A0A3P3VJC9"/>
<accession>A0A3P3VJC9</accession>
<comment type="similarity">
    <text evidence="3">Belongs to the Rsd/AlgQ family.</text>
</comment>
<dbReference type="Proteomes" id="UP000280792">
    <property type="component" value="Unassembled WGS sequence"/>
</dbReference>
<reference evidence="4 5" key="2">
    <citation type="submission" date="2018-12" db="EMBL/GenBank/DDBJ databases">
        <title>Simiduia agarivorans gen. nov., sp. nov., a marine, agarolytic bacterium isolated from shallow coastal water from Keelung, Taiwan.</title>
        <authorList>
            <person name="Shieh W.Y."/>
        </authorList>
    </citation>
    <scope>NUCLEOTIDE SEQUENCE [LARGE SCALE GENOMIC DNA]</scope>
    <source>
        <strain evidence="4 5">GTF-13</strain>
    </source>
</reference>
<keyword evidence="5" id="KW-1185">Reference proteome</keyword>
<proteinExistence type="inferred from homology"/>
<dbReference type="PIRSF" id="PIRSF016548">
    <property type="entry name" value="Rsd_AlgQ"/>
    <property type="match status" value="1"/>
</dbReference>
<comment type="caution">
    <text evidence="4">The sequence shown here is derived from an EMBL/GenBank/DDBJ whole genome shotgun (WGS) entry which is preliminary data.</text>
</comment>
<sequence>MLERCKSAKERWGGVSEIIDRWLNERQQLIVLYCDINGIHGFRDADSTPTPVRIQRFCQILLDYTSAGHFEVYEQLAAEAREFNDDAGIRLLERIYPRIEQITQICVAFNDRYDTTEHCEQLASDLPNELSRIGEVLEERFALEDQLIETLHDAHRELVAS</sequence>
<name>A0A3P3VJC9_9GAMM</name>
<dbReference type="EMBL" id="QWEZ01000002">
    <property type="protein sequence ID" value="RRJ82464.1"/>
    <property type="molecule type" value="Genomic_DNA"/>
</dbReference>
<evidence type="ECO:0000256" key="2">
    <source>
        <dbReference type="ARBA" id="ARBA00023163"/>
    </source>
</evidence>
<evidence type="ECO:0000313" key="5">
    <source>
        <dbReference type="Proteomes" id="UP000280792"/>
    </source>
</evidence>
<organism evidence="4 5">
    <name type="scientific">Aestuariirhabdus litorea</name>
    <dbReference type="NCBI Taxonomy" id="2528527"/>
    <lineage>
        <taxon>Bacteria</taxon>
        <taxon>Pseudomonadati</taxon>
        <taxon>Pseudomonadota</taxon>
        <taxon>Gammaproteobacteria</taxon>
        <taxon>Oceanospirillales</taxon>
        <taxon>Aestuariirhabdaceae</taxon>
        <taxon>Aestuariirhabdus</taxon>
    </lineage>
</organism>
<dbReference type="Pfam" id="PF04353">
    <property type="entry name" value="Rsd_AlgQ"/>
    <property type="match status" value="1"/>
</dbReference>
<gene>
    <name evidence="4" type="ORF">D0544_11350</name>
</gene>
<dbReference type="GO" id="GO:0006355">
    <property type="term" value="P:regulation of DNA-templated transcription"/>
    <property type="evidence" value="ECO:0007669"/>
    <property type="project" value="InterPro"/>
</dbReference>
<protein>
    <submittedName>
        <fullName evidence="4">Sigma D regulator</fullName>
    </submittedName>
</protein>
<keyword evidence="2 3" id="KW-0804">Transcription</keyword>
<dbReference type="RefSeq" id="WP_125016214.1">
    <property type="nucleotide sequence ID" value="NZ_QWEZ01000002.1"/>
</dbReference>
<evidence type="ECO:0000256" key="3">
    <source>
        <dbReference type="RuleBase" id="RU004409"/>
    </source>
</evidence>
<dbReference type="InterPro" id="IPR038309">
    <property type="entry name" value="Rsd/AlgQ_sf"/>
</dbReference>
<dbReference type="Gene3D" id="1.20.120.1370">
    <property type="entry name" value="Regulator of RNA polymerase sigma(70) subunit, domain 4"/>
    <property type="match status" value="1"/>
</dbReference>
<evidence type="ECO:0000256" key="1">
    <source>
        <dbReference type="ARBA" id="ARBA00023015"/>
    </source>
</evidence>
<dbReference type="InterPro" id="IPR007448">
    <property type="entry name" value="Sigma70_reg_Rsd_AlgQ"/>
</dbReference>
<evidence type="ECO:0000313" key="4">
    <source>
        <dbReference type="EMBL" id="RRJ82464.1"/>
    </source>
</evidence>
<keyword evidence="1 3" id="KW-0805">Transcription regulation</keyword>
<reference evidence="4 5" key="1">
    <citation type="submission" date="2018-08" db="EMBL/GenBank/DDBJ databases">
        <authorList>
            <person name="Khan S.A."/>
        </authorList>
    </citation>
    <scope>NUCLEOTIDE SEQUENCE [LARGE SCALE GENOMIC DNA]</scope>
    <source>
        <strain evidence="4 5">GTF-13</strain>
    </source>
</reference>
<dbReference type="NCBIfam" id="NF008723">
    <property type="entry name" value="PRK11718.1"/>
    <property type="match status" value="1"/>
</dbReference>